<name>A0A4Y8TYZ2_9MICC</name>
<proteinExistence type="predicted"/>
<evidence type="ECO:0008006" key="3">
    <source>
        <dbReference type="Google" id="ProtNLM"/>
    </source>
</evidence>
<dbReference type="EMBL" id="SPDS01000001">
    <property type="protein sequence ID" value="TFH57416.1"/>
    <property type="molecule type" value="Genomic_DNA"/>
</dbReference>
<dbReference type="AlphaFoldDB" id="A0A4Y8TYZ2"/>
<gene>
    <name evidence="1" type="ORF">EXY26_10640</name>
</gene>
<sequence length="599" mass="66602">MATGLARVSDEFRGLEGKVFLSRRENGIEQTDYRFALDGAAIIRDTLISSSSELENFLATTRVSSPHQFADWWGENAKNPHALFILHSPTERAFIVPDPLGAAPIFHYSNSGINVYSADLEAAVSFVEYLGLKLTKSTEFQLQRVVLGNGGYNASPYEEITTFDPFHYFEITESGFSAHQYSVFNQLNEPYSYIGEMTRLRQDLLSSVRAVANSGKNVKISHITGGFDSRLLLSLILELDAKDEFDFFCSGPVGAADRIVADSITRQFGLSRTNKAGLSPGPTDSRIEQLFAPLFFSHGISATGPNGREEKSGILAVGGGYGGLLRSTFGARMQGLSTESPAQHVFSKFDPYYKHDSSILSDASLSKISESLRYEWQKLGRFYNDPSQFGDALYLHIRNKYHFGYNAMQWSRIGTRVDPLYSVNGYFLSLRSTPEVRASNQIGYDLLAAASTKLLEIPFDKPKFDHELISRSRPTIATKSTMKWTPEVYSNIDNPAFNNSSVLPQSVLKYSFTDSPASPSLRKKFIEKANKIGLNYWQIANMGSAQGILSQAILSGNLDDFQRSLPPNFLHKLATKELVTRVEIRNLYSALGAALWLND</sequence>
<accession>A0A4Y8TYZ2</accession>
<dbReference type="RefSeq" id="WP_134780338.1">
    <property type="nucleotide sequence ID" value="NZ_SPDS01000001.1"/>
</dbReference>
<dbReference type="Proteomes" id="UP000297638">
    <property type="component" value="Unassembled WGS sequence"/>
</dbReference>
<reference evidence="1 2" key="1">
    <citation type="submission" date="2019-03" db="EMBL/GenBank/DDBJ databases">
        <title>Glutamicibacter sp. LJH19 genome.</title>
        <authorList>
            <person name="Sinai Borker S."/>
            <person name="Kumar R."/>
        </authorList>
    </citation>
    <scope>NUCLEOTIDE SEQUENCE [LARGE SCALE GENOMIC DNA]</scope>
    <source>
        <strain evidence="1 2">LJH19</strain>
    </source>
</reference>
<evidence type="ECO:0000313" key="1">
    <source>
        <dbReference type="EMBL" id="TFH57416.1"/>
    </source>
</evidence>
<comment type="caution">
    <text evidence="1">The sequence shown here is derived from an EMBL/GenBank/DDBJ whole genome shotgun (WGS) entry which is preliminary data.</text>
</comment>
<organism evidence="1 2">
    <name type="scientific">Glutamicibacter arilaitensis</name>
    <dbReference type="NCBI Taxonomy" id="256701"/>
    <lineage>
        <taxon>Bacteria</taxon>
        <taxon>Bacillati</taxon>
        <taxon>Actinomycetota</taxon>
        <taxon>Actinomycetes</taxon>
        <taxon>Micrococcales</taxon>
        <taxon>Micrococcaceae</taxon>
        <taxon>Glutamicibacter</taxon>
    </lineage>
</organism>
<evidence type="ECO:0000313" key="2">
    <source>
        <dbReference type="Proteomes" id="UP000297638"/>
    </source>
</evidence>
<protein>
    <recommendedName>
        <fullName evidence="3">Asparagine synthetase domain-containing protein</fullName>
    </recommendedName>
</protein>